<evidence type="ECO:0000313" key="4">
    <source>
        <dbReference type="Proteomes" id="UP000653565"/>
    </source>
</evidence>
<dbReference type="Pfam" id="PF06276">
    <property type="entry name" value="FhuF"/>
    <property type="match status" value="1"/>
</dbReference>
<dbReference type="InterPro" id="IPR007310">
    <property type="entry name" value="Aerobactin_biosyn_IucA/IucC_N"/>
</dbReference>
<dbReference type="InterPro" id="IPR037455">
    <property type="entry name" value="LucA/IucC-like"/>
</dbReference>
<dbReference type="GO" id="GO:0016881">
    <property type="term" value="F:acid-amino acid ligase activity"/>
    <property type="evidence" value="ECO:0007669"/>
    <property type="project" value="UniProtKB-ARBA"/>
</dbReference>
<dbReference type="AlphaFoldDB" id="A0A8H4EBY1"/>
<dbReference type="PANTHER" id="PTHR34384">
    <property type="entry name" value="L-2,3-DIAMINOPROPANOATE--CITRATE LIGASE"/>
    <property type="match status" value="1"/>
</dbReference>
<evidence type="ECO:0000259" key="1">
    <source>
        <dbReference type="Pfam" id="PF04183"/>
    </source>
</evidence>
<dbReference type="SUPFAM" id="SSF56059">
    <property type="entry name" value="Glutathione synthetase ATP-binding domain-like"/>
    <property type="match status" value="1"/>
</dbReference>
<dbReference type="PANTHER" id="PTHR34384:SF5">
    <property type="entry name" value="L-2,3-DIAMINOPROPANOATE--CITRATE LIGASE"/>
    <property type="match status" value="1"/>
</dbReference>
<feature type="domain" description="Aerobactin siderophore biosynthesis IucA/IucC-like C-terminal" evidence="2">
    <location>
        <begin position="397"/>
        <end position="548"/>
    </location>
</feature>
<evidence type="ECO:0000259" key="2">
    <source>
        <dbReference type="Pfam" id="PF06276"/>
    </source>
</evidence>
<name>A0A8H4EBY1_9EURO</name>
<keyword evidence="4" id="KW-1185">Reference proteome</keyword>
<dbReference type="Proteomes" id="UP000653565">
    <property type="component" value="Unassembled WGS sequence"/>
</dbReference>
<dbReference type="InterPro" id="IPR022770">
    <property type="entry name" value="IucA/IucC-like_C"/>
</dbReference>
<comment type="caution">
    <text evidence="3">The sequence shown here is derived from an EMBL/GenBank/DDBJ whole genome shotgun (WGS) entry which is preliminary data.</text>
</comment>
<reference evidence="3" key="2">
    <citation type="submission" date="2020-04" db="EMBL/GenBank/DDBJ databases">
        <authorList>
            <person name="Santos R.A.C."/>
            <person name="Steenwyk J.L."/>
            <person name="Rivero-Menendez O."/>
            <person name="Mead M.E."/>
            <person name="Silva L.P."/>
            <person name="Bastos R.W."/>
            <person name="Alastruey-Izquierdo A."/>
            <person name="Goldman G.H."/>
            <person name="Rokas A."/>
        </authorList>
    </citation>
    <scope>NUCLEOTIDE SEQUENCE</scope>
    <source>
        <strain evidence="3">CNM-CM6805</strain>
    </source>
</reference>
<dbReference type="EMBL" id="JAAAPX010000190">
    <property type="protein sequence ID" value="KAF4227292.1"/>
    <property type="molecule type" value="Genomic_DNA"/>
</dbReference>
<protein>
    <submittedName>
        <fullName evidence="3">Uncharacterized protein</fullName>
    </submittedName>
</protein>
<organism evidence="3 4">
    <name type="scientific">Aspergillus fumigatiaffinis</name>
    <dbReference type="NCBI Taxonomy" id="340414"/>
    <lineage>
        <taxon>Eukaryota</taxon>
        <taxon>Fungi</taxon>
        <taxon>Dikarya</taxon>
        <taxon>Ascomycota</taxon>
        <taxon>Pezizomycotina</taxon>
        <taxon>Eurotiomycetes</taxon>
        <taxon>Eurotiomycetidae</taxon>
        <taxon>Eurotiales</taxon>
        <taxon>Aspergillaceae</taxon>
        <taxon>Aspergillus</taxon>
        <taxon>Aspergillus subgen. Fumigati</taxon>
    </lineage>
</organism>
<dbReference type="GO" id="GO:0019290">
    <property type="term" value="P:siderophore biosynthetic process"/>
    <property type="evidence" value="ECO:0007669"/>
    <property type="project" value="InterPro"/>
</dbReference>
<reference evidence="3" key="1">
    <citation type="journal article" date="2020" name="bioRxiv">
        <title>Genomic and phenotypic heterogeneity of clinical isolates of the human pathogens Aspergillus fumigatus, Aspergillus lentulus and Aspergillus fumigatiaffinis.</title>
        <authorList>
            <person name="dos Santos R.A.C."/>
            <person name="Steenwyk J.L."/>
            <person name="Rivero-Menendez O."/>
            <person name="Mead M.E."/>
            <person name="Silva L.P."/>
            <person name="Bastos R.W."/>
            <person name="Alastruey-Izquierdo A."/>
            <person name="Goldman G.H."/>
            <person name="Rokas A."/>
        </authorList>
    </citation>
    <scope>NUCLEOTIDE SEQUENCE</scope>
    <source>
        <strain evidence="3">CNM-CM6805</strain>
    </source>
</reference>
<dbReference type="Gene3D" id="1.10.510.40">
    <property type="match status" value="1"/>
</dbReference>
<proteinExistence type="predicted"/>
<dbReference type="Pfam" id="PF04183">
    <property type="entry name" value="IucA_IucC"/>
    <property type="match status" value="1"/>
</dbReference>
<gene>
    <name evidence="3" type="ORF">CNMCM6805_003254</name>
</gene>
<accession>A0A8H4EBY1</accession>
<evidence type="ECO:0000313" key="3">
    <source>
        <dbReference type="EMBL" id="KAF4227292.1"/>
    </source>
</evidence>
<sequence length="1076" mass="120381">MSMRRAMASYRAQARAETTKRLLAQLVNEGLVDTEFSIWSISAEKSHLRITNRGDAARSIQVTVIDRFESRSQWRPNDFEVPVVLKHCTNETEEDDPGSVWEFIQSWLDCDGATSKEIAGELRNSAAMLEKWMEIAATQPVLDLKAGFLSWERSLISGHPTHPACVLSQHFHRTCFAHEILSPVGPDELPAMLNPGISFVALPRSSVCVFRAFEKLTQPLQQLFGGIEISASDGKEKIIVPCLLQQLPAVTKFFPDADVLKSIPNCGQAQAAIRTITVPGFQFDIKFSLACLLTSAIRALPCWAAAVAPDVTDILKKVFPEDLWVFGEVAAVTGNKEKIVEARHLTCILRENLEPRAEENNETLILASALMERPLGGHRTYAEVLFDLETEEDKIKWFTSYIQPLLRLALDPLQRFGIACEFHAQNTVARICRKTKAVKGFAVRDLAGIKIHKPTLERQGGFDLSNIGPLCSDDLHKVWDRVHHALIQNNIGYMLYALGLEKTDKVWAIVRSVLYNILSDGDHMAQDMYRYFVQDTMPFKCFLNMRMSVSFGSSIALREKNVPNVLSKRPRWLTQLSLAATKGTANIMMPQDVNREIRAVDKEAVTANLADCVRPYGTIPDTSRTLNPYPALLPQQFITDLERFNEVLALAYNNIIPRWWKDTEAKFSSRMPLDPRAEALLRWVEKMSNEGTMRSFVGNQGNLRPDILIPISAAGNETPGFRVCEINARFPINFLHWVATAYEALAGCARHSTSVKPASNHTRLLDSLLELFNPKLPIHFVRDKAGMSQDGSLFGWLESRTGIRPRIVSPSDLRLVPDATTKTGFMLCCVWGADPVVGKAVETGKPAPKLTQVNGELVEQVHQIGLQLFDYELFALPTEMAQHIALCCRNDLRSVFIAHDKRILGIILQELDALVHTHRVLSSAQAQLLREGIVPTILPGSPEFQELASQARRDPEMKNRYILKPIREARGTGILLGRDISATHWEAILKSMESSSSGIYSAGETTYMLQPLIKQQSFDCFWDEERRVRKSRTVGTYYSVNGRFVGFGMWRTGSVAENVVSASTKDVTTVLSAVLG</sequence>
<feature type="domain" description="Aerobactin siderophore biosynthesis IucA/IucC N-terminal" evidence="1">
    <location>
        <begin position="267"/>
        <end position="371"/>
    </location>
</feature>
<dbReference type="OrthoDB" id="2117718at2759"/>